<reference evidence="1 2" key="1">
    <citation type="submission" date="2016-08" db="EMBL/GenBank/DDBJ databases">
        <authorList>
            <person name="Seilhamer J.J."/>
        </authorList>
    </citation>
    <scope>NUCLEOTIDE SEQUENCE [LARGE SCALE GENOMIC DNA]</scope>
    <source>
        <strain evidence="1">Buetzberg</strain>
    </source>
</reference>
<dbReference type="OrthoDB" id="70011at2157"/>
<dbReference type="KEGG" id="mcub:MCBB_2081"/>
<name>A0A1D3L4R3_9EURY</name>
<dbReference type="Pfam" id="PF04017">
    <property type="entry name" value="DUF366"/>
    <property type="match status" value="1"/>
</dbReference>
<evidence type="ECO:0000313" key="2">
    <source>
        <dbReference type="Proteomes" id="UP000094707"/>
    </source>
</evidence>
<protein>
    <recommendedName>
        <fullName evidence="3">DUF366 domain-containing protein</fullName>
    </recommendedName>
</protein>
<dbReference type="AlphaFoldDB" id="A0A1D3L4R3"/>
<organism evidence="1 2">
    <name type="scientific">Methanobacterium congolense</name>
    <dbReference type="NCBI Taxonomy" id="118062"/>
    <lineage>
        <taxon>Archaea</taxon>
        <taxon>Methanobacteriati</taxon>
        <taxon>Methanobacteriota</taxon>
        <taxon>Methanomada group</taxon>
        <taxon>Methanobacteria</taxon>
        <taxon>Methanobacteriales</taxon>
        <taxon>Methanobacteriaceae</taxon>
        <taxon>Methanobacterium</taxon>
    </lineage>
</organism>
<dbReference type="PATRIC" id="fig|129848.4.peg.2127"/>
<gene>
    <name evidence="1" type="ORF">MCBB_2081</name>
</gene>
<dbReference type="InterPro" id="IPR007162">
    <property type="entry name" value="DUF366"/>
</dbReference>
<dbReference type="InterPro" id="IPR045864">
    <property type="entry name" value="aa-tRNA-synth_II/BPL/LPL"/>
</dbReference>
<accession>A0A1D3L4R3</accession>
<proteinExistence type="predicted"/>
<dbReference type="RefSeq" id="WP_071907671.1">
    <property type="nucleotide sequence ID" value="NZ_LT607756.1"/>
</dbReference>
<dbReference type="GeneID" id="30412916"/>
<keyword evidence="2" id="KW-1185">Reference proteome</keyword>
<dbReference type="EMBL" id="LT607756">
    <property type="protein sequence ID" value="SCG86624.1"/>
    <property type="molecule type" value="Genomic_DNA"/>
</dbReference>
<evidence type="ECO:0000313" key="1">
    <source>
        <dbReference type="EMBL" id="SCG86624.1"/>
    </source>
</evidence>
<dbReference type="STRING" id="118062.MCBB_2081"/>
<evidence type="ECO:0008006" key="3">
    <source>
        <dbReference type="Google" id="ProtNLM"/>
    </source>
</evidence>
<dbReference type="Gene3D" id="3.30.930.10">
    <property type="entry name" value="Bira Bifunctional Protein, Domain 2"/>
    <property type="match status" value="1"/>
</dbReference>
<sequence length="190" mass="21378">MKHLKLPDGTKYDGSQIEPMWAFRQFKVKDSSIVSWTGPVEIEPDNLIDYEDVGLEIKGGLMLNFIIEHFDCQPADMRLCYHRQRLFVMIVRDLLEKRGIETRREGDDIYVGDGKLSISIATGSISSMKIHFALNITTVGTPEAVETAGLLEGDNGLKREDVQDLADEACSAYMDEISSIESDITKTRVF</sequence>
<dbReference type="PIRSF" id="PIRSF006503">
    <property type="entry name" value="UCP006503"/>
    <property type="match status" value="1"/>
</dbReference>
<dbReference type="SUPFAM" id="SSF55681">
    <property type="entry name" value="Class II aaRS and biotin synthetases"/>
    <property type="match status" value="1"/>
</dbReference>
<dbReference type="Proteomes" id="UP000094707">
    <property type="component" value="Chromosome I"/>
</dbReference>